<proteinExistence type="predicted"/>
<accession>A0A975RMJ0</accession>
<protein>
    <recommendedName>
        <fullName evidence="4">Sel1 repeat family protein</fullName>
    </recommendedName>
</protein>
<reference evidence="2" key="1">
    <citation type="submission" date="2021-06" db="EMBL/GenBank/DDBJ databases">
        <title>Bradyrhizobium sp. S2-20-1 Genome sequencing.</title>
        <authorList>
            <person name="Jin L."/>
        </authorList>
    </citation>
    <scope>NUCLEOTIDE SEQUENCE</scope>
    <source>
        <strain evidence="2">S2-20-1</strain>
    </source>
</reference>
<sequence length="296" mass="30937">MARNTELTSYDEQAVEAFDEDANVPEYMTYGSAPSMAMRDYSPPEDMPLFLSNDVAEPKQRGFGSGGDRNPDRAPVWPRLFKGSILVASAAGIAFAIASVENPLALFANAKASLIGAAPVQSSATAASASEPVVAVRAVAAQPAPASQPAAVIGASPPAARAAPTRDEIALALKAAAHQSPPEIRQPAAVAGAPPPPPPPPARRLDAEELATLLKRARSLIEIGDIAPARLLLERAADAHEASAALMLAQTYDPAVLGTPDTRSITPDPAKAREWYRKAAQFGSQDAQQRLSQIQN</sequence>
<dbReference type="AlphaFoldDB" id="A0A975RMJ0"/>
<feature type="region of interest" description="Disordered" evidence="1">
    <location>
        <begin position="182"/>
        <end position="202"/>
    </location>
</feature>
<feature type="compositionally biased region" description="Pro residues" evidence="1">
    <location>
        <begin position="193"/>
        <end position="202"/>
    </location>
</feature>
<dbReference type="RefSeq" id="WP_215622184.1">
    <property type="nucleotide sequence ID" value="NZ_CP076134.1"/>
</dbReference>
<gene>
    <name evidence="2" type="ORF">KMZ29_01605</name>
</gene>
<dbReference type="InterPro" id="IPR011990">
    <property type="entry name" value="TPR-like_helical_dom_sf"/>
</dbReference>
<evidence type="ECO:0000256" key="1">
    <source>
        <dbReference type="SAM" id="MobiDB-lite"/>
    </source>
</evidence>
<dbReference type="EMBL" id="CP076134">
    <property type="protein sequence ID" value="QWG13470.1"/>
    <property type="molecule type" value="Genomic_DNA"/>
</dbReference>
<evidence type="ECO:0008006" key="4">
    <source>
        <dbReference type="Google" id="ProtNLM"/>
    </source>
</evidence>
<evidence type="ECO:0000313" key="2">
    <source>
        <dbReference type="EMBL" id="QWG13470.1"/>
    </source>
</evidence>
<dbReference type="Gene3D" id="1.25.40.10">
    <property type="entry name" value="Tetratricopeptide repeat domain"/>
    <property type="match status" value="1"/>
</dbReference>
<evidence type="ECO:0000313" key="3">
    <source>
        <dbReference type="Proteomes" id="UP000680839"/>
    </source>
</evidence>
<dbReference type="SUPFAM" id="SSF81901">
    <property type="entry name" value="HCP-like"/>
    <property type="match status" value="1"/>
</dbReference>
<name>A0A975RMJ0_9BRAD</name>
<dbReference type="Proteomes" id="UP000680839">
    <property type="component" value="Chromosome"/>
</dbReference>
<organism evidence="2 3">
    <name type="scientific">Bradyrhizobium sediminis</name>
    <dbReference type="NCBI Taxonomy" id="2840469"/>
    <lineage>
        <taxon>Bacteria</taxon>
        <taxon>Pseudomonadati</taxon>
        <taxon>Pseudomonadota</taxon>
        <taxon>Alphaproteobacteria</taxon>
        <taxon>Hyphomicrobiales</taxon>
        <taxon>Nitrobacteraceae</taxon>
        <taxon>Bradyrhizobium</taxon>
    </lineage>
</organism>